<feature type="transmembrane region" description="Helical" evidence="2">
    <location>
        <begin position="100"/>
        <end position="121"/>
    </location>
</feature>
<evidence type="ECO:0000313" key="4">
    <source>
        <dbReference type="Proteomes" id="UP000673552"/>
    </source>
</evidence>
<feature type="transmembrane region" description="Helical" evidence="2">
    <location>
        <begin position="66"/>
        <end position="88"/>
    </location>
</feature>
<sequence>MPQATLPLLAKVWFLATAPAVIVDSIFVLMRPQRADVPHPLAEVVPFTYWTMYAQYDRRYTANEDAFVVVQSWMNLAEVAMGVCALFLSMCNRQSDAIKLTIVVALMTLYKTVLYCLVDVAEGFKYTRHNPFQDRLTMLIAPWSLWIITPSILLYQCFRAPAVENVPCTSKPKAVASPHPQQHRQQGHKNHKGGKTK</sequence>
<comment type="caution">
    <text evidence="3">The sequence shown here is derived from an EMBL/GenBank/DDBJ whole genome shotgun (WGS) entry which is preliminary data.</text>
</comment>
<feature type="compositionally biased region" description="Basic residues" evidence="1">
    <location>
        <begin position="181"/>
        <end position="197"/>
    </location>
</feature>
<accession>A0A836GMR2</accession>
<keyword evidence="2" id="KW-1133">Transmembrane helix</keyword>
<dbReference type="KEGG" id="lmat:92513511"/>
<reference evidence="4" key="2">
    <citation type="journal article" date="2021" name="Sci. Data">
        <title>Chromosome-scale genome sequencing, assembly and annotation of six genomes from subfamily Leishmaniinae.</title>
        <authorList>
            <person name="Almutairi H."/>
            <person name="Urbaniak M.D."/>
            <person name="Bates M.D."/>
            <person name="Jariyapan N."/>
            <person name="Kwakye-Nuako G."/>
            <person name="Thomaz Soccol V."/>
            <person name="Al-Salem W.S."/>
            <person name="Dillon R.J."/>
            <person name="Bates P.A."/>
            <person name="Gatherer D."/>
        </authorList>
    </citation>
    <scope>NUCLEOTIDE SEQUENCE [LARGE SCALE GENOMIC DNA]</scope>
</reference>
<name>A0A836GMR2_9TRYP</name>
<gene>
    <name evidence="3" type="ORF">LSCM1_03457</name>
</gene>
<reference evidence="4" key="1">
    <citation type="journal article" date="2021" name="Microbiol. Resour. Announc.">
        <title>LGAAP: Leishmaniinae Genome Assembly and Annotation Pipeline.</title>
        <authorList>
            <person name="Almutairi H."/>
            <person name="Urbaniak M.D."/>
            <person name="Bates M.D."/>
            <person name="Jariyapan N."/>
            <person name="Kwakye-Nuako G."/>
            <person name="Thomaz-Soccol V."/>
            <person name="Al-Salem W.S."/>
            <person name="Dillon R.J."/>
            <person name="Bates P.A."/>
            <person name="Gatherer D."/>
        </authorList>
    </citation>
    <scope>NUCLEOTIDE SEQUENCE [LARGE SCALE GENOMIC DNA]</scope>
</reference>
<proteinExistence type="predicted"/>
<dbReference type="GeneID" id="92513511"/>
<feature type="transmembrane region" description="Helical" evidence="2">
    <location>
        <begin position="12"/>
        <end position="30"/>
    </location>
</feature>
<dbReference type="EMBL" id="JAFEUZ010000027">
    <property type="protein sequence ID" value="KAG5475344.1"/>
    <property type="molecule type" value="Genomic_DNA"/>
</dbReference>
<keyword evidence="2" id="KW-0472">Membrane</keyword>
<evidence type="ECO:0000256" key="2">
    <source>
        <dbReference type="SAM" id="Phobius"/>
    </source>
</evidence>
<dbReference type="PANTHER" id="PTHR37919:SF2">
    <property type="entry name" value="EXPERA DOMAIN-CONTAINING PROTEIN"/>
    <property type="match status" value="1"/>
</dbReference>
<dbReference type="PANTHER" id="PTHR37919">
    <property type="entry name" value="PROTEIN CBG05606"/>
    <property type="match status" value="1"/>
</dbReference>
<evidence type="ECO:0000256" key="1">
    <source>
        <dbReference type="SAM" id="MobiDB-lite"/>
    </source>
</evidence>
<evidence type="ECO:0000313" key="3">
    <source>
        <dbReference type="EMBL" id="KAG5475344.1"/>
    </source>
</evidence>
<organism evidence="3 4">
    <name type="scientific">Leishmania martiniquensis</name>
    <dbReference type="NCBI Taxonomy" id="1580590"/>
    <lineage>
        <taxon>Eukaryota</taxon>
        <taxon>Discoba</taxon>
        <taxon>Euglenozoa</taxon>
        <taxon>Kinetoplastea</taxon>
        <taxon>Metakinetoplastina</taxon>
        <taxon>Trypanosomatida</taxon>
        <taxon>Trypanosomatidae</taxon>
        <taxon>Leishmaniinae</taxon>
        <taxon>Leishmania</taxon>
    </lineage>
</organism>
<feature type="region of interest" description="Disordered" evidence="1">
    <location>
        <begin position="171"/>
        <end position="197"/>
    </location>
</feature>
<dbReference type="RefSeq" id="XP_067177609.1">
    <property type="nucleotide sequence ID" value="XM_067320999.1"/>
</dbReference>
<feature type="transmembrane region" description="Helical" evidence="2">
    <location>
        <begin position="136"/>
        <end position="155"/>
    </location>
</feature>
<dbReference type="Proteomes" id="UP000673552">
    <property type="component" value="Unassembled WGS sequence"/>
</dbReference>
<dbReference type="AlphaFoldDB" id="A0A836GMR2"/>
<dbReference type="OrthoDB" id="60858at2759"/>
<protein>
    <submittedName>
        <fullName evidence="3">Uncharacterized protein</fullName>
    </submittedName>
</protein>
<keyword evidence="4" id="KW-1185">Reference proteome</keyword>
<keyword evidence="2" id="KW-0812">Transmembrane</keyword>